<feature type="region of interest" description="Disordered" evidence="2">
    <location>
        <begin position="1"/>
        <end position="52"/>
    </location>
</feature>
<dbReference type="RefSeq" id="WP_344247211.1">
    <property type="nucleotide sequence ID" value="NZ_BAAAHH010000058.1"/>
</dbReference>
<evidence type="ECO:0000259" key="3">
    <source>
        <dbReference type="Pfam" id="PF11611"/>
    </source>
</evidence>
<evidence type="ECO:0000256" key="1">
    <source>
        <dbReference type="ARBA" id="ARBA00022729"/>
    </source>
</evidence>
<comment type="caution">
    <text evidence="4">The sequence shown here is derived from an EMBL/GenBank/DDBJ whole genome shotgun (WGS) entry which is preliminary data.</text>
</comment>
<dbReference type="Pfam" id="PF11611">
    <property type="entry name" value="DUF4352"/>
    <property type="match status" value="1"/>
</dbReference>
<name>A0ABP4CG57_9ACTN</name>
<keyword evidence="5" id="KW-1185">Reference proteome</keyword>
<evidence type="ECO:0000313" key="5">
    <source>
        <dbReference type="Proteomes" id="UP001500665"/>
    </source>
</evidence>
<dbReference type="InterPro" id="IPR029051">
    <property type="entry name" value="DUF4352"/>
</dbReference>
<dbReference type="EMBL" id="BAAAHH010000058">
    <property type="protein sequence ID" value="GAA0968711.1"/>
    <property type="molecule type" value="Genomic_DNA"/>
</dbReference>
<sequence>MAEKGPWNEGSGTGPEPGRDRAASEGATGSTAAEAFGPGGESGSTAEGGPPKRGFNPAWLLVPAAGLLLGGLGIATMGQDQGGVQSRPTVTVTGPPATVVRPVAPVGTSTTAPGCALDFRDTALRPPAEQLQEGNTGRYQRAPSGRAFVVVDTTLTNSGTEDCYATPGYQRVYTSGNTYYTGNGEAGALLPGGNAVKEAVPAGRSVKGAYVFQVPTGSTVSSVRLRSNGSEQWTIVNAG</sequence>
<dbReference type="Gene3D" id="2.60.40.1240">
    <property type="match status" value="1"/>
</dbReference>
<gene>
    <name evidence="4" type="ORF">GCM10009550_74540</name>
</gene>
<evidence type="ECO:0000313" key="4">
    <source>
        <dbReference type="EMBL" id="GAA0968711.1"/>
    </source>
</evidence>
<proteinExistence type="predicted"/>
<feature type="compositionally biased region" description="Low complexity" evidence="2">
    <location>
        <begin position="24"/>
        <end position="35"/>
    </location>
</feature>
<organism evidence="4 5">
    <name type="scientific">Actinocorallia libanotica</name>
    <dbReference type="NCBI Taxonomy" id="46162"/>
    <lineage>
        <taxon>Bacteria</taxon>
        <taxon>Bacillati</taxon>
        <taxon>Actinomycetota</taxon>
        <taxon>Actinomycetes</taxon>
        <taxon>Streptosporangiales</taxon>
        <taxon>Thermomonosporaceae</taxon>
        <taxon>Actinocorallia</taxon>
    </lineage>
</organism>
<reference evidence="5" key="1">
    <citation type="journal article" date="2019" name="Int. J. Syst. Evol. Microbiol.">
        <title>The Global Catalogue of Microorganisms (GCM) 10K type strain sequencing project: providing services to taxonomists for standard genome sequencing and annotation.</title>
        <authorList>
            <consortium name="The Broad Institute Genomics Platform"/>
            <consortium name="The Broad Institute Genome Sequencing Center for Infectious Disease"/>
            <person name="Wu L."/>
            <person name="Ma J."/>
        </authorList>
    </citation>
    <scope>NUCLEOTIDE SEQUENCE [LARGE SCALE GENOMIC DNA]</scope>
    <source>
        <strain evidence="5">JCM 10696</strain>
    </source>
</reference>
<protein>
    <recommendedName>
        <fullName evidence="3">DUF4352 domain-containing protein</fullName>
    </recommendedName>
</protein>
<keyword evidence="1" id="KW-0732">Signal</keyword>
<feature type="domain" description="DUF4352" evidence="3">
    <location>
        <begin position="136"/>
        <end position="220"/>
    </location>
</feature>
<dbReference type="InterPro" id="IPR029050">
    <property type="entry name" value="Immunoprotect_excell_Ig-like"/>
</dbReference>
<evidence type="ECO:0000256" key="2">
    <source>
        <dbReference type="SAM" id="MobiDB-lite"/>
    </source>
</evidence>
<dbReference type="Proteomes" id="UP001500665">
    <property type="component" value="Unassembled WGS sequence"/>
</dbReference>
<accession>A0ABP4CG57</accession>